<evidence type="ECO:0000313" key="2">
    <source>
        <dbReference type="Proteomes" id="UP000188268"/>
    </source>
</evidence>
<gene>
    <name evidence="1" type="ORF">CCACVL1_12457</name>
</gene>
<keyword evidence="2" id="KW-1185">Reference proteome</keyword>
<reference evidence="1 2" key="1">
    <citation type="submission" date="2013-09" db="EMBL/GenBank/DDBJ databases">
        <title>Corchorus capsularis genome sequencing.</title>
        <authorList>
            <person name="Alam M."/>
            <person name="Haque M.S."/>
            <person name="Islam M.S."/>
            <person name="Emdad E.M."/>
            <person name="Islam M.M."/>
            <person name="Ahmed B."/>
            <person name="Halim A."/>
            <person name="Hossen Q.M.M."/>
            <person name="Hossain M.Z."/>
            <person name="Ahmed R."/>
            <person name="Khan M.M."/>
            <person name="Islam R."/>
            <person name="Rashid M.M."/>
            <person name="Khan S.A."/>
            <person name="Rahman M.S."/>
            <person name="Alam M."/>
        </authorList>
    </citation>
    <scope>NUCLEOTIDE SEQUENCE [LARGE SCALE GENOMIC DNA]</scope>
    <source>
        <strain evidence="2">cv. CVL-1</strain>
        <tissue evidence="1">Whole seedling</tissue>
    </source>
</reference>
<evidence type="ECO:0000313" key="1">
    <source>
        <dbReference type="EMBL" id="OMO81350.1"/>
    </source>
</evidence>
<protein>
    <submittedName>
        <fullName evidence="1">Uncharacterized protein</fullName>
    </submittedName>
</protein>
<accession>A0A1R3IFK8</accession>
<proteinExistence type="predicted"/>
<dbReference type="AlphaFoldDB" id="A0A1R3IFK8"/>
<name>A0A1R3IFK8_COCAP</name>
<sequence>MAIKRDLKSRKTEIRELNRRRRHVRSRLTYELIGEEII</sequence>
<dbReference type="EMBL" id="AWWV01010175">
    <property type="protein sequence ID" value="OMO81350.1"/>
    <property type="molecule type" value="Genomic_DNA"/>
</dbReference>
<dbReference type="Proteomes" id="UP000188268">
    <property type="component" value="Unassembled WGS sequence"/>
</dbReference>
<dbReference type="Gramene" id="OMO81350">
    <property type="protein sequence ID" value="OMO81350"/>
    <property type="gene ID" value="CCACVL1_12457"/>
</dbReference>
<comment type="caution">
    <text evidence="1">The sequence shown here is derived from an EMBL/GenBank/DDBJ whole genome shotgun (WGS) entry which is preliminary data.</text>
</comment>
<organism evidence="1 2">
    <name type="scientific">Corchorus capsularis</name>
    <name type="common">Jute</name>
    <dbReference type="NCBI Taxonomy" id="210143"/>
    <lineage>
        <taxon>Eukaryota</taxon>
        <taxon>Viridiplantae</taxon>
        <taxon>Streptophyta</taxon>
        <taxon>Embryophyta</taxon>
        <taxon>Tracheophyta</taxon>
        <taxon>Spermatophyta</taxon>
        <taxon>Magnoliopsida</taxon>
        <taxon>eudicotyledons</taxon>
        <taxon>Gunneridae</taxon>
        <taxon>Pentapetalae</taxon>
        <taxon>rosids</taxon>
        <taxon>malvids</taxon>
        <taxon>Malvales</taxon>
        <taxon>Malvaceae</taxon>
        <taxon>Grewioideae</taxon>
        <taxon>Apeibeae</taxon>
        <taxon>Corchorus</taxon>
    </lineage>
</organism>